<feature type="region of interest" description="Disordered" evidence="1">
    <location>
        <begin position="311"/>
        <end position="333"/>
    </location>
</feature>
<dbReference type="EMBL" id="ML978184">
    <property type="protein sequence ID" value="KAF2031071.1"/>
    <property type="molecule type" value="Genomic_DNA"/>
</dbReference>
<feature type="compositionally biased region" description="Polar residues" evidence="1">
    <location>
        <begin position="170"/>
        <end position="180"/>
    </location>
</feature>
<comment type="caution">
    <text evidence="2">The sequence shown here is derived from an EMBL/GenBank/DDBJ whole genome shotgun (WGS) entry which is preliminary data.</text>
</comment>
<protein>
    <recommendedName>
        <fullName evidence="4">Oxidoreductase-like protein</fullName>
    </recommendedName>
</protein>
<accession>A0A9P4HDI4</accession>
<gene>
    <name evidence="2" type="ORF">EK21DRAFT_100009</name>
</gene>
<evidence type="ECO:0008006" key="4">
    <source>
        <dbReference type="Google" id="ProtNLM"/>
    </source>
</evidence>
<feature type="compositionally biased region" description="Basic and acidic residues" evidence="1">
    <location>
        <begin position="456"/>
        <end position="466"/>
    </location>
</feature>
<organism evidence="2 3">
    <name type="scientific">Setomelanomma holmii</name>
    <dbReference type="NCBI Taxonomy" id="210430"/>
    <lineage>
        <taxon>Eukaryota</taxon>
        <taxon>Fungi</taxon>
        <taxon>Dikarya</taxon>
        <taxon>Ascomycota</taxon>
        <taxon>Pezizomycotina</taxon>
        <taxon>Dothideomycetes</taxon>
        <taxon>Pleosporomycetidae</taxon>
        <taxon>Pleosporales</taxon>
        <taxon>Pleosporineae</taxon>
        <taxon>Phaeosphaeriaceae</taxon>
        <taxon>Setomelanomma</taxon>
    </lineage>
</organism>
<proteinExistence type="predicted"/>
<feature type="compositionally biased region" description="Basic residues" evidence="1">
    <location>
        <begin position="439"/>
        <end position="448"/>
    </location>
</feature>
<dbReference type="AlphaFoldDB" id="A0A9P4HDI4"/>
<reference evidence="2" key="1">
    <citation type="journal article" date="2020" name="Stud. Mycol.">
        <title>101 Dothideomycetes genomes: a test case for predicting lifestyles and emergence of pathogens.</title>
        <authorList>
            <person name="Haridas S."/>
            <person name="Albert R."/>
            <person name="Binder M."/>
            <person name="Bloem J."/>
            <person name="Labutti K."/>
            <person name="Salamov A."/>
            <person name="Andreopoulos B."/>
            <person name="Baker S."/>
            <person name="Barry K."/>
            <person name="Bills G."/>
            <person name="Bluhm B."/>
            <person name="Cannon C."/>
            <person name="Castanera R."/>
            <person name="Culley D."/>
            <person name="Daum C."/>
            <person name="Ezra D."/>
            <person name="Gonzalez J."/>
            <person name="Henrissat B."/>
            <person name="Kuo A."/>
            <person name="Liang C."/>
            <person name="Lipzen A."/>
            <person name="Lutzoni F."/>
            <person name="Magnuson J."/>
            <person name="Mondo S."/>
            <person name="Nolan M."/>
            <person name="Ohm R."/>
            <person name="Pangilinan J."/>
            <person name="Park H.-J."/>
            <person name="Ramirez L."/>
            <person name="Alfaro M."/>
            <person name="Sun H."/>
            <person name="Tritt A."/>
            <person name="Yoshinaga Y."/>
            <person name="Zwiers L.-H."/>
            <person name="Turgeon B."/>
            <person name="Goodwin S."/>
            <person name="Spatafora J."/>
            <person name="Crous P."/>
            <person name="Grigoriev I."/>
        </authorList>
    </citation>
    <scope>NUCLEOTIDE SEQUENCE</scope>
    <source>
        <strain evidence="2">CBS 110217</strain>
    </source>
</reference>
<dbReference type="Proteomes" id="UP000799777">
    <property type="component" value="Unassembled WGS sequence"/>
</dbReference>
<feature type="region of interest" description="Disordered" evidence="1">
    <location>
        <begin position="170"/>
        <end position="204"/>
    </location>
</feature>
<name>A0A9P4HDI4_9PLEO</name>
<feature type="region of interest" description="Disordered" evidence="1">
    <location>
        <begin position="263"/>
        <end position="288"/>
    </location>
</feature>
<feature type="region of interest" description="Disordered" evidence="1">
    <location>
        <begin position="85"/>
        <end position="137"/>
    </location>
</feature>
<feature type="region of interest" description="Disordered" evidence="1">
    <location>
        <begin position="423"/>
        <end position="466"/>
    </location>
</feature>
<evidence type="ECO:0000313" key="3">
    <source>
        <dbReference type="Proteomes" id="UP000799777"/>
    </source>
</evidence>
<sequence>MSTQAIEARSLSSLTALASNPPAYPRNPTHVRHEPLVLYIARVPGSKDIFLSPMKPRDKVVTAEDITSSLYFLHVEQPEDADLVGPPEFQVPNYAEQDPSASSGQPKPVVQRKAIPGAPATQGLPPRKPVSGTLAPVENFGNRQNVYAGSYAQRPGLLGPEYIQRGSFESSQYQQENNYLSPSPRRSPERPPHAGTSLTLIRRDPASGAQWNVARIEDPPIIEVSSSASDAGAKRRTGAPMYIDVTNPGYSKFLHSGNLTRSAMSEHLRDSSAQSSQRGGAPQYERLVDESGNVFRRRLWMEGSQYTNGGFGHRKNSSYDFNPARPDSRGSYDARNDRAFIDARSTQPPFLTRDDQTYSTIQVSDRPTSFRGYVFTSPWNGRCEFITGAGGGSLKCRHIVPGLQGAPPAAMFVSELRFNLPSRSFPPTPKGEESSKRSSFFHRGRHSRNNSSMSVNRDETQDVRSSLERMDLSLGQELAGGGFGGKQAKLGKIILEDEGLKMMDLLVAANLALWWRAYEKASAQSRGDRGSV</sequence>
<dbReference type="OrthoDB" id="5426191at2759"/>
<evidence type="ECO:0000313" key="2">
    <source>
        <dbReference type="EMBL" id="KAF2031071.1"/>
    </source>
</evidence>
<keyword evidence="3" id="KW-1185">Reference proteome</keyword>
<evidence type="ECO:0000256" key="1">
    <source>
        <dbReference type="SAM" id="MobiDB-lite"/>
    </source>
</evidence>